<dbReference type="Gene3D" id="2.20.25.110">
    <property type="entry name" value="S-adenosyl-L-methionine-dependent methyltransferases"/>
    <property type="match status" value="1"/>
</dbReference>
<name>A0A916JJZ3_9FLAO</name>
<evidence type="ECO:0000313" key="3">
    <source>
        <dbReference type="Proteomes" id="UP000683507"/>
    </source>
</evidence>
<evidence type="ECO:0000313" key="2">
    <source>
        <dbReference type="EMBL" id="CAG5076866.1"/>
    </source>
</evidence>
<dbReference type="GO" id="GO:0032259">
    <property type="term" value="P:methylation"/>
    <property type="evidence" value="ECO:0007669"/>
    <property type="project" value="UniProtKB-KW"/>
</dbReference>
<feature type="domain" description="Methyltransferase" evidence="1">
    <location>
        <begin position="52"/>
        <end position="168"/>
    </location>
</feature>
<sequence>MITTFATMESEKEWFEAWFDTSYYHTLYSHRNYEEAEQFIHNLCNHLELPMGSTILDFACGKGRHAYFLNRLGYDVLGVDLSFNSIAAAKKMQKEGLRFAVSDIREVIPGEQFDAIFNLFTSFGYFNSLEENLKVMKAIHRMLEPDGVFVIDFMNAKKVIDNLVKAETVHRSKLSFDITRRHENGQIIKTIDFTDQGQDFHFEEKVQTIFLDDFKDLIRESDLQLLETFGDYDLNAFHEDTSDRLILIGKK</sequence>
<dbReference type="Proteomes" id="UP000683507">
    <property type="component" value="Chromosome"/>
</dbReference>
<keyword evidence="2" id="KW-0489">Methyltransferase</keyword>
<dbReference type="SUPFAM" id="SSF53335">
    <property type="entry name" value="S-adenosyl-L-methionine-dependent methyltransferases"/>
    <property type="match status" value="1"/>
</dbReference>
<dbReference type="EMBL" id="OU015584">
    <property type="protein sequence ID" value="CAG5076866.1"/>
    <property type="molecule type" value="Genomic_DNA"/>
</dbReference>
<protein>
    <submittedName>
        <fullName evidence="2">Glycine/sarcosine N-methyltransferase</fullName>
        <ecNumber evidence="2">2.1.1.156</ecNumber>
    </submittedName>
</protein>
<dbReference type="Pfam" id="PF13847">
    <property type="entry name" value="Methyltransf_31"/>
    <property type="match status" value="1"/>
</dbReference>
<dbReference type="KEGG" id="ptan:CRYO30217_00226"/>
<evidence type="ECO:0000259" key="1">
    <source>
        <dbReference type="Pfam" id="PF13847"/>
    </source>
</evidence>
<keyword evidence="2" id="KW-0808">Transferase</keyword>
<dbReference type="GO" id="GO:0008168">
    <property type="term" value="F:methyltransferase activity"/>
    <property type="evidence" value="ECO:0007669"/>
    <property type="project" value="UniProtKB-KW"/>
</dbReference>
<dbReference type="InterPro" id="IPR025714">
    <property type="entry name" value="Methyltranfer_dom"/>
</dbReference>
<keyword evidence="3" id="KW-1185">Reference proteome</keyword>
<dbReference type="EC" id="2.1.1.156" evidence="2"/>
<reference evidence="2" key="1">
    <citation type="submission" date="2021-04" db="EMBL/GenBank/DDBJ databases">
        <authorList>
            <person name="Rodrigo-Torres L."/>
            <person name="Arahal R. D."/>
            <person name="Lucena T."/>
        </authorList>
    </citation>
    <scope>NUCLEOTIDE SEQUENCE</scope>
    <source>
        <strain evidence="2">AS29M-1</strain>
    </source>
</reference>
<organism evidence="2 3">
    <name type="scientific">Parvicella tangerina</name>
    <dbReference type="NCBI Taxonomy" id="2829795"/>
    <lineage>
        <taxon>Bacteria</taxon>
        <taxon>Pseudomonadati</taxon>
        <taxon>Bacteroidota</taxon>
        <taxon>Flavobacteriia</taxon>
        <taxon>Flavobacteriales</taxon>
        <taxon>Parvicellaceae</taxon>
        <taxon>Parvicella</taxon>
    </lineage>
</organism>
<dbReference type="Gene3D" id="3.40.50.150">
    <property type="entry name" value="Vaccinia Virus protein VP39"/>
    <property type="match status" value="1"/>
</dbReference>
<dbReference type="InterPro" id="IPR029063">
    <property type="entry name" value="SAM-dependent_MTases_sf"/>
</dbReference>
<dbReference type="PANTHER" id="PTHR43861">
    <property type="entry name" value="TRANS-ACONITATE 2-METHYLTRANSFERASE-RELATED"/>
    <property type="match status" value="1"/>
</dbReference>
<gene>
    <name evidence="2" type="ORF">CRYO30217_00226</name>
</gene>
<dbReference type="CDD" id="cd02440">
    <property type="entry name" value="AdoMet_MTases"/>
    <property type="match status" value="1"/>
</dbReference>
<accession>A0A916JJZ3</accession>
<proteinExistence type="predicted"/>
<dbReference type="AlphaFoldDB" id="A0A916JJZ3"/>